<dbReference type="CDD" id="cd17872">
    <property type="entry name" value="GPN3"/>
    <property type="match status" value="1"/>
</dbReference>
<comment type="subunit">
    <text evidence="6">Binds to RNA polymerase II (RNAPII).</text>
</comment>
<sequence length="293" mass="32875">MERYFEAAQRRLKIINLDPAAEIFGYNVAVDIRDLISLEDVAEELDYGPNGGLVFCMEHLAQNLDWLRNEFDAIGPSDDEYFIVDCPGQIELFTHIPVMRKVCDAFKSWDISVCGVYLIDALFIDDPAKYISGTMMALSTMVQLEIAHINVISKCDLKDSASGTLNVPPDDGLDGGFDADLGPGKVEDYLVPDTMRLRNMIDTIHAGASPSFKRLHEAICSLIDDYTMVNFVALNIQDDESIELVLAHVDNAMQYGEDLEPKEPKYDEVDDDMVATTERLMQENMEMLQGLKE</sequence>
<accession>A0A6S8G3P6</accession>
<reference evidence="7" key="1">
    <citation type="submission" date="2021-01" db="EMBL/GenBank/DDBJ databases">
        <authorList>
            <person name="Corre E."/>
            <person name="Pelletier E."/>
            <person name="Niang G."/>
            <person name="Scheremetjew M."/>
            <person name="Finn R."/>
            <person name="Kale V."/>
            <person name="Holt S."/>
            <person name="Cochrane G."/>
            <person name="Meng A."/>
            <person name="Brown T."/>
            <person name="Cohen L."/>
        </authorList>
    </citation>
    <scope>NUCLEOTIDE SEQUENCE</scope>
    <source>
        <strain evidence="7">GSBS06</strain>
    </source>
</reference>
<dbReference type="GO" id="GO:0005525">
    <property type="term" value="F:GTP binding"/>
    <property type="evidence" value="ECO:0007669"/>
    <property type="project" value="UniProtKB-KW"/>
</dbReference>
<dbReference type="InterPro" id="IPR027417">
    <property type="entry name" value="P-loop_NTPase"/>
</dbReference>
<dbReference type="EMBL" id="HBIN01023297">
    <property type="protein sequence ID" value="CAE0447975.1"/>
    <property type="molecule type" value="Transcribed_RNA"/>
</dbReference>
<evidence type="ECO:0000256" key="5">
    <source>
        <dbReference type="ARBA" id="ARBA00023134"/>
    </source>
</evidence>
<gene>
    <name evidence="7" type="ORF">ASTO00021_LOCUS17938</name>
    <name evidence="8" type="ORF">ASTO00021_LOCUS17939</name>
</gene>
<evidence type="ECO:0000256" key="6">
    <source>
        <dbReference type="RuleBase" id="RU365059"/>
    </source>
</evidence>
<dbReference type="PANTHER" id="PTHR21231">
    <property type="entry name" value="XPA-BINDING PROTEIN 1-RELATED"/>
    <property type="match status" value="1"/>
</dbReference>
<dbReference type="Gene3D" id="3.40.50.300">
    <property type="entry name" value="P-loop containing nucleotide triphosphate hydrolases"/>
    <property type="match status" value="1"/>
</dbReference>
<organism evidence="7">
    <name type="scientific">Aplanochytrium stocchinoi</name>
    <dbReference type="NCBI Taxonomy" id="215587"/>
    <lineage>
        <taxon>Eukaryota</taxon>
        <taxon>Sar</taxon>
        <taxon>Stramenopiles</taxon>
        <taxon>Bigyra</taxon>
        <taxon>Labyrinthulomycetes</taxon>
        <taxon>Thraustochytrida</taxon>
        <taxon>Thraustochytriidae</taxon>
        <taxon>Aplanochytrium</taxon>
    </lineage>
</organism>
<dbReference type="PANTHER" id="PTHR21231:SF7">
    <property type="entry name" value="GPN-LOOP GTPASE 3"/>
    <property type="match status" value="1"/>
</dbReference>
<dbReference type="EMBL" id="HBIN01023296">
    <property type="protein sequence ID" value="CAE0447974.1"/>
    <property type="molecule type" value="Transcribed_RNA"/>
</dbReference>
<protein>
    <recommendedName>
        <fullName evidence="2 6">GPN-loop GTPase 3</fullName>
    </recommendedName>
</protein>
<dbReference type="SUPFAM" id="SSF52540">
    <property type="entry name" value="P-loop containing nucleoside triphosphate hydrolases"/>
    <property type="match status" value="1"/>
</dbReference>
<evidence type="ECO:0000313" key="8">
    <source>
        <dbReference type="EMBL" id="CAE0447975.1"/>
    </source>
</evidence>
<dbReference type="InterPro" id="IPR030228">
    <property type="entry name" value="Gpn3"/>
</dbReference>
<evidence type="ECO:0000313" key="7">
    <source>
        <dbReference type="EMBL" id="CAE0447974.1"/>
    </source>
</evidence>
<dbReference type="GO" id="GO:0003924">
    <property type="term" value="F:GTPase activity"/>
    <property type="evidence" value="ECO:0007669"/>
    <property type="project" value="TreeGrafter"/>
</dbReference>
<proteinExistence type="inferred from homology"/>
<comment type="function">
    <text evidence="6">Small GTPase required for proper nuclear import of RNA polymerase II and III (RNAPII and RNAPIII). May act at an RNAP assembly step prior to nuclear import.</text>
</comment>
<dbReference type="AlphaFoldDB" id="A0A6S8G3P6"/>
<keyword evidence="4 6" id="KW-0378">Hydrolase</keyword>
<keyword evidence="5 6" id="KW-0342">GTP-binding</keyword>
<evidence type="ECO:0000256" key="3">
    <source>
        <dbReference type="ARBA" id="ARBA00022741"/>
    </source>
</evidence>
<keyword evidence="3 6" id="KW-0547">Nucleotide-binding</keyword>
<evidence type="ECO:0000256" key="2">
    <source>
        <dbReference type="ARBA" id="ARBA00014587"/>
    </source>
</evidence>
<dbReference type="InterPro" id="IPR004130">
    <property type="entry name" value="Gpn"/>
</dbReference>
<name>A0A6S8G3P6_9STRA</name>
<comment type="similarity">
    <text evidence="1 6">Belongs to the GPN-loop GTPase family.</text>
</comment>
<evidence type="ECO:0000256" key="1">
    <source>
        <dbReference type="ARBA" id="ARBA00005290"/>
    </source>
</evidence>
<evidence type="ECO:0000256" key="4">
    <source>
        <dbReference type="ARBA" id="ARBA00022801"/>
    </source>
</evidence>
<dbReference type="Pfam" id="PF03029">
    <property type="entry name" value="ATP_bind_1"/>
    <property type="match status" value="1"/>
</dbReference>